<evidence type="ECO:0000313" key="1">
    <source>
        <dbReference type="EMBL" id="KKK92589.1"/>
    </source>
</evidence>
<sequence>MGELTFKQAAGEARQMVRALRAFEK</sequence>
<organism evidence="1">
    <name type="scientific">marine sediment metagenome</name>
    <dbReference type="NCBI Taxonomy" id="412755"/>
    <lineage>
        <taxon>unclassified sequences</taxon>
        <taxon>metagenomes</taxon>
        <taxon>ecological metagenomes</taxon>
    </lineage>
</organism>
<name>A0A0F9BPX8_9ZZZZ</name>
<comment type="caution">
    <text evidence="1">The sequence shown here is derived from an EMBL/GenBank/DDBJ whole genome shotgun (WGS) entry which is preliminary data.</text>
</comment>
<proteinExistence type="predicted"/>
<dbReference type="EMBL" id="LAZR01048146">
    <property type="protein sequence ID" value="KKK92589.1"/>
    <property type="molecule type" value="Genomic_DNA"/>
</dbReference>
<feature type="non-terminal residue" evidence="1">
    <location>
        <position position="25"/>
    </location>
</feature>
<gene>
    <name evidence="1" type="ORF">LCGC14_2701400</name>
</gene>
<accession>A0A0F9BPX8</accession>
<dbReference type="AlphaFoldDB" id="A0A0F9BPX8"/>
<reference evidence="1" key="1">
    <citation type="journal article" date="2015" name="Nature">
        <title>Complex archaea that bridge the gap between prokaryotes and eukaryotes.</title>
        <authorList>
            <person name="Spang A."/>
            <person name="Saw J.H."/>
            <person name="Jorgensen S.L."/>
            <person name="Zaremba-Niedzwiedzka K."/>
            <person name="Martijn J."/>
            <person name="Lind A.E."/>
            <person name="van Eijk R."/>
            <person name="Schleper C."/>
            <person name="Guy L."/>
            <person name="Ettema T.J."/>
        </authorList>
    </citation>
    <scope>NUCLEOTIDE SEQUENCE</scope>
</reference>
<protein>
    <submittedName>
        <fullName evidence="1">Uncharacterized protein</fullName>
    </submittedName>
</protein>